<reference evidence="11 12" key="1">
    <citation type="submission" date="2024-01" db="EMBL/GenBank/DDBJ databases">
        <title>A telomere-to-telomere, gap-free genome of sweet tea (Lithocarpus litseifolius).</title>
        <authorList>
            <person name="Zhou J."/>
        </authorList>
    </citation>
    <scope>NUCLEOTIDE SEQUENCE [LARGE SCALE GENOMIC DNA]</scope>
    <source>
        <strain evidence="11">Zhou-2022a</strain>
        <tissue evidence="11">Leaf</tissue>
    </source>
</reference>
<proteinExistence type="inferred from homology"/>
<evidence type="ECO:0000256" key="2">
    <source>
        <dbReference type="ARBA" id="ARBA00009592"/>
    </source>
</evidence>
<evidence type="ECO:0000256" key="10">
    <source>
        <dbReference type="ARBA" id="ARBA00023180"/>
    </source>
</evidence>
<dbReference type="GO" id="GO:0005886">
    <property type="term" value="C:plasma membrane"/>
    <property type="evidence" value="ECO:0007669"/>
    <property type="project" value="UniProtKB-SubCell"/>
</dbReference>
<keyword evidence="5" id="KW-0812">Transmembrane</keyword>
<keyword evidence="9" id="KW-0675">Receptor</keyword>
<comment type="subcellular location">
    <subcellularLocation>
        <location evidence="1">Cell membrane</location>
        <topology evidence="1">Single-pass type I membrane protein</topology>
    </subcellularLocation>
</comment>
<keyword evidence="8" id="KW-0472">Membrane</keyword>
<name>A0AAW2BQ40_9ROSI</name>
<organism evidence="11 12">
    <name type="scientific">Lithocarpus litseifolius</name>
    <dbReference type="NCBI Taxonomy" id="425828"/>
    <lineage>
        <taxon>Eukaryota</taxon>
        <taxon>Viridiplantae</taxon>
        <taxon>Streptophyta</taxon>
        <taxon>Embryophyta</taxon>
        <taxon>Tracheophyta</taxon>
        <taxon>Spermatophyta</taxon>
        <taxon>Magnoliopsida</taxon>
        <taxon>eudicotyledons</taxon>
        <taxon>Gunneridae</taxon>
        <taxon>Pentapetalae</taxon>
        <taxon>rosids</taxon>
        <taxon>fabids</taxon>
        <taxon>Fagales</taxon>
        <taxon>Fagaceae</taxon>
        <taxon>Lithocarpus</taxon>
    </lineage>
</organism>
<accession>A0AAW2BQ40</accession>
<evidence type="ECO:0000256" key="1">
    <source>
        <dbReference type="ARBA" id="ARBA00004251"/>
    </source>
</evidence>
<keyword evidence="7" id="KW-1133">Transmembrane helix</keyword>
<evidence type="ECO:0000256" key="6">
    <source>
        <dbReference type="ARBA" id="ARBA00022737"/>
    </source>
</evidence>
<evidence type="ECO:0000256" key="3">
    <source>
        <dbReference type="ARBA" id="ARBA00022475"/>
    </source>
</evidence>
<dbReference type="SUPFAM" id="SSF52058">
    <property type="entry name" value="L domain-like"/>
    <property type="match status" value="1"/>
</dbReference>
<keyword evidence="10" id="KW-0325">Glycoprotein</keyword>
<gene>
    <name evidence="11" type="ORF">SO802_031111</name>
</gene>
<dbReference type="EMBL" id="JAZDWU010000011">
    <property type="protein sequence ID" value="KAK9986160.1"/>
    <property type="molecule type" value="Genomic_DNA"/>
</dbReference>
<evidence type="ECO:0000256" key="9">
    <source>
        <dbReference type="ARBA" id="ARBA00023170"/>
    </source>
</evidence>
<evidence type="ECO:0000256" key="5">
    <source>
        <dbReference type="ARBA" id="ARBA00022692"/>
    </source>
</evidence>
<evidence type="ECO:0008006" key="13">
    <source>
        <dbReference type="Google" id="ProtNLM"/>
    </source>
</evidence>
<evidence type="ECO:0000256" key="7">
    <source>
        <dbReference type="ARBA" id="ARBA00022989"/>
    </source>
</evidence>
<evidence type="ECO:0000313" key="11">
    <source>
        <dbReference type="EMBL" id="KAK9986160.1"/>
    </source>
</evidence>
<keyword evidence="4" id="KW-0433">Leucine-rich repeat</keyword>
<evidence type="ECO:0000256" key="8">
    <source>
        <dbReference type="ARBA" id="ARBA00023136"/>
    </source>
</evidence>
<dbReference type="PANTHER" id="PTHR27004">
    <property type="entry name" value="RECEPTOR-LIKE PROTEIN 12 ISOFORM X1"/>
    <property type="match status" value="1"/>
</dbReference>
<evidence type="ECO:0000313" key="12">
    <source>
        <dbReference type="Proteomes" id="UP001459277"/>
    </source>
</evidence>
<sequence length="122" mass="13747">MFSTYSIVLSQAISHHLWEICLSWNHYLSSNNLTAEIPVQLVDSLTFLSFFNLSFNQLVGKIPQGKQFSTFSNDSYKGNKGLCGYPLQTECTSDKASPPSATQKARRKISTTLIGFDWQFIL</sequence>
<dbReference type="AlphaFoldDB" id="A0AAW2BQ40"/>
<comment type="caution">
    <text evidence="11">The sequence shown here is derived from an EMBL/GenBank/DDBJ whole genome shotgun (WGS) entry which is preliminary data.</text>
</comment>
<dbReference type="Proteomes" id="UP001459277">
    <property type="component" value="Unassembled WGS sequence"/>
</dbReference>
<comment type="similarity">
    <text evidence="2">Belongs to the RLP family.</text>
</comment>
<dbReference type="InterPro" id="IPR032675">
    <property type="entry name" value="LRR_dom_sf"/>
</dbReference>
<dbReference type="PANTHER" id="PTHR27004:SF470">
    <property type="entry name" value="RECEPTOR-LIKE PROTEIN 43"/>
    <property type="match status" value="1"/>
</dbReference>
<protein>
    <recommendedName>
        <fullName evidence="13">Non-specific serine/threonine protein kinase</fullName>
    </recommendedName>
</protein>
<keyword evidence="12" id="KW-1185">Reference proteome</keyword>
<evidence type="ECO:0000256" key="4">
    <source>
        <dbReference type="ARBA" id="ARBA00022614"/>
    </source>
</evidence>
<keyword evidence="6" id="KW-0677">Repeat</keyword>
<keyword evidence="3" id="KW-1003">Cell membrane</keyword>
<dbReference type="Gene3D" id="3.80.10.10">
    <property type="entry name" value="Ribonuclease Inhibitor"/>
    <property type="match status" value="1"/>
</dbReference>